<dbReference type="AlphaFoldDB" id="A0A1M6NM98"/>
<proteinExistence type="inferred from homology"/>
<accession>A0A1M6NM98</accession>
<keyword evidence="3" id="KW-0695">RNA-directed DNA polymerase</keyword>
<name>A0A1M6NM98_9FLAO</name>
<dbReference type="InterPro" id="IPR000477">
    <property type="entry name" value="RT_dom"/>
</dbReference>
<protein>
    <submittedName>
        <fullName evidence="3">Group II intron reverse transcriptase/maturase</fullName>
    </submittedName>
</protein>
<dbReference type="PANTHER" id="PTHR34047:SF3">
    <property type="entry name" value="BLR2052 PROTEIN"/>
    <property type="match status" value="1"/>
</dbReference>
<comment type="similarity">
    <text evidence="1">Belongs to the bacterial reverse transcriptase family.</text>
</comment>
<dbReference type="InterPro" id="IPR013597">
    <property type="entry name" value="Mat_intron_G2"/>
</dbReference>
<dbReference type="SUPFAM" id="SSF56672">
    <property type="entry name" value="DNA/RNA polymerases"/>
    <property type="match status" value="1"/>
</dbReference>
<dbReference type="PANTHER" id="PTHR34047">
    <property type="entry name" value="NUCLEAR INTRON MATURASE 1, MITOCHONDRIAL-RELATED"/>
    <property type="match status" value="1"/>
</dbReference>
<dbReference type="EMBL" id="FQYX01000080">
    <property type="protein sequence ID" value="SHJ96805.1"/>
    <property type="molecule type" value="Genomic_DNA"/>
</dbReference>
<dbReference type="NCBIfam" id="TIGR04416">
    <property type="entry name" value="group_II_RT_mat"/>
    <property type="match status" value="1"/>
</dbReference>
<gene>
    <name evidence="3" type="ORF">SAMN04487911_1801</name>
</gene>
<feature type="domain" description="Reverse transcriptase" evidence="2">
    <location>
        <begin position="1"/>
        <end position="227"/>
    </location>
</feature>
<dbReference type="InterPro" id="IPR043502">
    <property type="entry name" value="DNA/RNA_pol_sf"/>
</dbReference>
<organism evidence="3 4">
    <name type="scientific">Arenibacter nanhaiticus</name>
    <dbReference type="NCBI Taxonomy" id="558155"/>
    <lineage>
        <taxon>Bacteria</taxon>
        <taxon>Pseudomonadati</taxon>
        <taxon>Bacteroidota</taxon>
        <taxon>Flavobacteriia</taxon>
        <taxon>Flavobacteriales</taxon>
        <taxon>Flavobacteriaceae</taxon>
        <taxon>Arenibacter</taxon>
    </lineage>
</organism>
<dbReference type="CDD" id="cd01651">
    <property type="entry name" value="RT_G2_intron"/>
    <property type="match status" value="1"/>
</dbReference>
<keyword evidence="3" id="KW-0548">Nucleotidyltransferase</keyword>
<dbReference type="Pfam" id="PF08388">
    <property type="entry name" value="GIIM"/>
    <property type="match status" value="1"/>
</dbReference>
<dbReference type="GO" id="GO:0003964">
    <property type="term" value="F:RNA-directed DNA polymerase activity"/>
    <property type="evidence" value="ECO:0007669"/>
    <property type="project" value="UniProtKB-KW"/>
</dbReference>
<evidence type="ECO:0000259" key="2">
    <source>
        <dbReference type="PROSITE" id="PS50878"/>
    </source>
</evidence>
<evidence type="ECO:0000256" key="1">
    <source>
        <dbReference type="ARBA" id="ARBA00034120"/>
    </source>
</evidence>
<reference evidence="3 4" key="1">
    <citation type="submission" date="2016-11" db="EMBL/GenBank/DDBJ databases">
        <authorList>
            <person name="Jaros S."/>
            <person name="Januszkiewicz K."/>
            <person name="Wedrychowicz H."/>
        </authorList>
    </citation>
    <scope>NUCLEOTIDE SEQUENCE [LARGE SCALE GENOMIC DNA]</scope>
    <source>
        <strain evidence="3 4">CGMCC 1.8863</strain>
    </source>
</reference>
<keyword evidence="3" id="KW-0808">Transferase</keyword>
<dbReference type="InterPro" id="IPR030931">
    <property type="entry name" value="Group_II_RT_mat"/>
</dbReference>
<dbReference type="Proteomes" id="UP000184231">
    <property type="component" value="Unassembled WGS sequence"/>
</dbReference>
<dbReference type="InterPro" id="IPR051083">
    <property type="entry name" value="GrpII_Intron_Splice-Mob/Def"/>
</dbReference>
<keyword evidence="4" id="KW-1185">Reference proteome</keyword>
<evidence type="ECO:0000313" key="3">
    <source>
        <dbReference type="EMBL" id="SHJ96805.1"/>
    </source>
</evidence>
<dbReference type="Pfam" id="PF00078">
    <property type="entry name" value="RVT_1"/>
    <property type="match status" value="1"/>
</dbReference>
<dbReference type="PROSITE" id="PS50878">
    <property type="entry name" value="RT_POL"/>
    <property type="match status" value="1"/>
</dbReference>
<evidence type="ECO:0000313" key="4">
    <source>
        <dbReference type="Proteomes" id="UP000184231"/>
    </source>
</evidence>
<sequence>MAVRLVEIPKVGGTRNLGIPTVADRIAQMAVVRVLEPVIDPVFHEDSYAYRPGRSAHQAVETARKRCWQFNWVLDLDVSKFFDTIDHELLMKAIKRHTSERWVLLYIERWLKVPYETKEGTCIERNQGVPQGSVIGPILANLFMHYAFDEWMRRKQGHIVFERYADDAICHCRTKAEAERLQAAIVERMAECKLALNERKTKIVYCKDDLRRGSWENVQFDFLGFTFRARRSKNRWGKHFINFSPAMSNRARKKISEEIRSWKLHLRSDKTLEDLAHMFNAKLQGYIGYFSKFYKSKMYPLFQQLNLRLAHWVERKFKRVRRHKTRAIRLLGRMCRQNPNLFAHWRFGVRPAMI</sequence>